<protein>
    <submittedName>
        <fullName evidence="1">Uncharacterized protein</fullName>
    </submittedName>
</protein>
<dbReference type="AlphaFoldDB" id="A0AAW1VC99"/>
<proteinExistence type="predicted"/>
<sequence length="111" mass="12899">VFEMSIVGGYIAAYCVGRSGTRPRHDHKHSVKSERLRRRRRIVGGHLTNYEYDTNILVADSSYPEMLRSAEFCFVRECFLRNGLVLKTEITKTILFRTKQQKFDTPSSIKL</sequence>
<keyword evidence="2" id="KW-1185">Reference proteome</keyword>
<dbReference type="EMBL" id="JARQZJ010000134">
    <property type="protein sequence ID" value="KAK9892330.1"/>
    <property type="molecule type" value="Genomic_DNA"/>
</dbReference>
<reference evidence="1 2" key="1">
    <citation type="submission" date="2023-03" db="EMBL/GenBank/DDBJ databases">
        <title>Genome insight into feeding habits of ladybird beetles.</title>
        <authorList>
            <person name="Li H.-S."/>
            <person name="Huang Y.-H."/>
            <person name="Pang H."/>
        </authorList>
    </citation>
    <scope>NUCLEOTIDE SEQUENCE [LARGE SCALE GENOMIC DNA]</scope>
    <source>
        <strain evidence="1">SYSU_2023b</strain>
        <tissue evidence="1">Whole body</tissue>
    </source>
</reference>
<dbReference type="Proteomes" id="UP001431783">
    <property type="component" value="Unassembled WGS sequence"/>
</dbReference>
<feature type="non-terminal residue" evidence="1">
    <location>
        <position position="1"/>
    </location>
</feature>
<organism evidence="1 2">
    <name type="scientific">Henosepilachna vigintioctopunctata</name>
    <dbReference type="NCBI Taxonomy" id="420089"/>
    <lineage>
        <taxon>Eukaryota</taxon>
        <taxon>Metazoa</taxon>
        <taxon>Ecdysozoa</taxon>
        <taxon>Arthropoda</taxon>
        <taxon>Hexapoda</taxon>
        <taxon>Insecta</taxon>
        <taxon>Pterygota</taxon>
        <taxon>Neoptera</taxon>
        <taxon>Endopterygota</taxon>
        <taxon>Coleoptera</taxon>
        <taxon>Polyphaga</taxon>
        <taxon>Cucujiformia</taxon>
        <taxon>Coccinelloidea</taxon>
        <taxon>Coccinellidae</taxon>
        <taxon>Epilachninae</taxon>
        <taxon>Epilachnini</taxon>
        <taxon>Henosepilachna</taxon>
    </lineage>
</organism>
<name>A0AAW1VC99_9CUCU</name>
<comment type="caution">
    <text evidence="1">The sequence shown here is derived from an EMBL/GenBank/DDBJ whole genome shotgun (WGS) entry which is preliminary data.</text>
</comment>
<accession>A0AAW1VC99</accession>
<evidence type="ECO:0000313" key="1">
    <source>
        <dbReference type="EMBL" id="KAK9892330.1"/>
    </source>
</evidence>
<evidence type="ECO:0000313" key="2">
    <source>
        <dbReference type="Proteomes" id="UP001431783"/>
    </source>
</evidence>
<gene>
    <name evidence="1" type="ORF">WA026_019784</name>
</gene>